<dbReference type="OrthoDB" id="5792673at2759"/>
<dbReference type="AlphaFoldDB" id="A0A1W0WXA3"/>
<dbReference type="GO" id="GO:0002039">
    <property type="term" value="F:p53 binding"/>
    <property type="evidence" value="ECO:0007669"/>
    <property type="project" value="InterPro"/>
</dbReference>
<protein>
    <submittedName>
        <fullName evidence="3">Histone-lysine N-methyltransferase EHMT2</fullName>
    </submittedName>
</protein>
<organism evidence="3 4">
    <name type="scientific">Hypsibius exemplaris</name>
    <name type="common">Freshwater tardigrade</name>
    <dbReference type="NCBI Taxonomy" id="2072580"/>
    <lineage>
        <taxon>Eukaryota</taxon>
        <taxon>Metazoa</taxon>
        <taxon>Ecdysozoa</taxon>
        <taxon>Tardigrada</taxon>
        <taxon>Eutardigrada</taxon>
        <taxon>Parachela</taxon>
        <taxon>Hypsibioidea</taxon>
        <taxon>Hypsibiidae</taxon>
        <taxon>Hypsibius</taxon>
    </lineage>
</organism>
<dbReference type="Proteomes" id="UP000192578">
    <property type="component" value="Unassembled WGS sequence"/>
</dbReference>
<keyword evidence="4" id="KW-1185">Reference proteome</keyword>
<dbReference type="PANTHER" id="PTHR46307:SF4">
    <property type="entry name" value="G9A, ISOFORM B"/>
    <property type="match status" value="1"/>
</dbReference>
<evidence type="ECO:0000256" key="1">
    <source>
        <dbReference type="SAM" id="MobiDB-lite"/>
    </source>
</evidence>
<accession>A0A1W0WXA3</accession>
<name>A0A1W0WXA3_HYPEX</name>
<evidence type="ECO:0000313" key="3">
    <source>
        <dbReference type="EMBL" id="OQV19844.1"/>
    </source>
</evidence>
<feature type="region of interest" description="Disordered" evidence="1">
    <location>
        <begin position="425"/>
        <end position="470"/>
    </location>
</feature>
<gene>
    <name evidence="3" type="ORF">BV898_06115</name>
</gene>
<dbReference type="SUPFAM" id="SSF82199">
    <property type="entry name" value="SET domain"/>
    <property type="match status" value="1"/>
</dbReference>
<evidence type="ECO:0000313" key="4">
    <source>
        <dbReference type="Proteomes" id="UP000192578"/>
    </source>
</evidence>
<feature type="region of interest" description="Disordered" evidence="1">
    <location>
        <begin position="1"/>
        <end position="80"/>
    </location>
</feature>
<feature type="compositionally biased region" description="Polar residues" evidence="1">
    <location>
        <begin position="61"/>
        <end position="78"/>
    </location>
</feature>
<dbReference type="InterPro" id="IPR043550">
    <property type="entry name" value="EHMT1/EHMT2"/>
</dbReference>
<dbReference type="EMBL" id="MTYJ01000035">
    <property type="protein sequence ID" value="OQV19844.1"/>
    <property type="molecule type" value="Genomic_DNA"/>
</dbReference>
<comment type="caution">
    <text evidence="3">The sequence shown here is derived from an EMBL/GenBank/DDBJ whole genome shotgun (WGS) entry which is preliminary data.</text>
</comment>
<reference evidence="4" key="1">
    <citation type="submission" date="2017-01" db="EMBL/GenBank/DDBJ databases">
        <title>Comparative genomics of anhydrobiosis in the tardigrade Hypsibius dujardini.</title>
        <authorList>
            <person name="Yoshida Y."/>
            <person name="Koutsovoulos G."/>
            <person name="Laetsch D."/>
            <person name="Stevens L."/>
            <person name="Kumar S."/>
            <person name="Horikawa D."/>
            <person name="Ishino K."/>
            <person name="Komine S."/>
            <person name="Tomita M."/>
            <person name="Blaxter M."/>
            <person name="Arakawa K."/>
        </authorList>
    </citation>
    <scope>NUCLEOTIDE SEQUENCE [LARGE SCALE GENOMIC DNA]</scope>
    <source>
        <strain evidence="4">Z151</strain>
    </source>
</reference>
<dbReference type="PANTHER" id="PTHR46307">
    <property type="entry name" value="G9A, ISOFORM B"/>
    <property type="match status" value="1"/>
</dbReference>
<evidence type="ECO:0000259" key="2">
    <source>
        <dbReference type="PROSITE" id="PS50280"/>
    </source>
</evidence>
<dbReference type="InterPro" id="IPR001214">
    <property type="entry name" value="SET_dom"/>
</dbReference>
<dbReference type="GO" id="GO:0016279">
    <property type="term" value="F:protein-lysine N-methyltransferase activity"/>
    <property type="evidence" value="ECO:0007669"/>
    <property type="project" value="InterPro"/>
</dbReference>
<feature type="region of interest" description="Disordered" evidence="1">
    <location>
        <begin position="99"/>
        <end position="132"/>
    </location>
</feature>
<dbReference type="SMART" id="SM00317">
    <property type="entry name" value="SET"/>
    <property type="match status" value="1"/>
</dbReference>
<sequence>MPHRKRKPKNSPTKSNSDGESEEMPSLEPADSLIPSVISASLAPAPERKRTAPAVPPGIPSLSQPPQHLNPATLSSTFPVYATKSPAGIRTRKTQAALKTAAKPATVPQLQRTVKTAKKAEVPPPVKAKKDVPPVQRKIFTPDAKEKILVKDLSRGKEHNPVRLVSNVEDVAQPKFKYITARENDADLKELIEEELTQSRYDPCCTSETCGQLCEEKVCPCRTYSGVKVTYRRYLLLYQTMDTYDNVTMPIKECNYSCYCHKAKNKAKKGQISCYNRTFSKGTKVAVDIFMTPDRGWGVRSRDTIKEGEYIGEYVGLLKKDLLSDASGGDYVHGLGERLQGIRVAVDAELQGNYTRFINHSCVPNIFVAKVAYETTIPGLLHLCLFALRDIYPYEEILLDYGFDFWEAKAGIGVYCQCGADSCHHPEPQSSSESDSTEAEGEDDAESDDISLSAAELSPARAQEIPECEV</sequence>
<dbReference type="InterPro" id="IPR046341">
    <property type="entry name" value="SET_dom_sf"/>
</dbReference>
<feature type="domain" description="SET" evidence="2">
    <location>
        <begin position="285"/>
        <end position="402"/>
    </location>
</feature>
<proteinExistence type="predicted"/>
<dbReference type="Pfam" id="PF00856">
    <property type="entry name" value="SET"/>
    <property type="match status" value="1"/>
</dbReference>
<dbReference type="GO" id="GO:0042054">
    <property type="term" value="F:histone methyltransferase activity"/>
    <property type="evidence" value="ECO:0007669"/>
    <property type="project" value="InterPro"/>
</dbReference>
<feature type="compositionally biased region" description="Acidic residues" evidence="1">
    <location>
        <begin position="435"/>
        <end position="449"/>
    </location>
</feature>
<dbReference type="PROSITE" id="PS50280">
    <property type="entry name" value="SET"/>
    <property type="match status" value="1"/>
</dbReference>
<dbReference type="Gene3D" id="2.170.270.10">
    <property type="entry name" value="SET domain"/>
    <property type="match status" value="1"/>
</dbReference>